<comment type="caution">
    <text evidence="1">The sequence shown here is derived from an EMBL/GenBank/DDBJ whole genome shotgun (WGS) entry which is preliminary data.</text>
</comment>
<name>A0A7W6EES6_9HYPH</name>
<sequence>MDRRPDETTDDYHARLCEAAGNPGVLTFVPTMIVLHVTTVEFNDRGKRNWMLFEVAATDMKTVVDRLNNGDLVFGYALRVKRDFDDPSVRIVTNVEETTLHRDEVHRIQTPLFRIVRYEDEPEGAVA</sequence>
<dbReference type="RefSeq" id="WP_183197940.1">
    <property type="nucleotide sequence ID" value="NZ_JACIEK010000001.1"/>
</dbReference>
<gene>
    <name evidence="1" type="ORF">GGR04_000734</name>
</gene>
<protein>
    <submittedName>
        <fullName evidence="1">Uncharacterized protein</fullName>
    </submittedName>
</protein>
<accession>A0A7W6EES6</accession>
<dbReference type="AlphaFoldDB" id="A0A7W6EES6"/>
<evidence type="ECO:0000313" key="1">
    <source>
        <dbReference type="EMBL" id="MBB3996913.1"/>
    </source>
</evidence>
<dbReference type="EMBL" id="JACIEK010000001">
    <property type="protein sequence ID" value="MBB3996913.1"/>
    <property type="molecule type" value="Genomic_DNA"/>
</dbReference>
<reference evidence="1 2" key="1">
    <citation type="submission" date="2020-08" db="EMBL/GenBank/DDBJ databases">
        <title>Genomic Encyclopedia of Type Strains, Phase IV (KMG-IV): sequencing the most valuable type-strain genomes for metagenomic binning, comparative biology and taxonomic classification.</title>
        <authorList>
            <person name="Goeker M."/>
        </authorList>
    </citation>
    <scope>NUCLEOTIDE SEQUENCE [LARGE SCALE GENOMIC DNA]</scope>
    <source>
        <strain evidence="1 2">DSM 102238</strain>
    </source>
</reference>
<proteinExistence type="predicted"/>
<evidence type="ECO:0000313" key="2">
    <source>
        <dbReference type="Proteomes" id="UP000542776"/>
    </source>
</evidence>
<dbReference type="Proteomes" id="UP000542776">
    <property type="component" value="Unassembled WGS sequence"/>
</dbReference>
<keyword evidence="2" id="KW-1185">Reference proteome</keyword>
<organism evidence="1 2">
    <name type="scientific">Aureimonas pseudogalii</name>
    <dbReference type="NCBI Taxonomy" id="1744844"/>
    <lineage>
        <taxon>Bacteria</taxon>
        <taxon>Pseudomonadati</taxon>
        <taxon>Pseudomonadota</taxon>
        <taxon>Alphaproteobacteria</taxon>
        <taxon>Hyphomicrobiales</taxon>
        <taxon>Aurantimonadaceae</taxon>
        <taxon>Aureimonas</taxon>
    </lineage>
</organism>